<dbReference type="AlphaFoldDB" id="A0A482VLI7"/>
<evidence type="ECO:0000313" key="1">
    <source>
        <dbReference type="EMBL" id="RZC33377.1"/>
    </source>
</evidence>
<reference evidence="1 2" key="1">
    <citation type="submission" date="2017-03" db="EMBL/GenBank/DDBJ databases">
        <title>Genome of the blue death feigning beetle - Asbolus verrucosus.</title>
        <authorList>
            <person name="Rider S.D."/>
        </authorList>
    </citation>
    <scope>NUCLEOTIDE SEQUENCE [LARGE SCALE GENOMIC DNA]</scope>
    <source>
        <strain evidence="1">Butters</strain>
        <tissue evidence="1">Head and leg muscle</tissue>
    </source>
</reference>
<gene>
    <name evidence="1" type="ORF">BDFB_004855</name>
</gene>
<protein>
    <submittedName>
        <fullName evidence="1">Uncharacterized protein</fullName>
    </submittedName>
</protein>
<sequence>LWNEIVKEFDDKRKEAEEYLWSKYHVLEIPPHPAIDYLNDTVFPVLNCSLIKMLKKVKDQENEIF</sequence>
<name>A0A482VLI7_ASBVE</name>
<comment type="caution">
    <text evidence="1">The sequence shown here is derived from an EMBL/GenBank/DDBJ whole genome shotgun (WGS) entry which is preliminary data.</text>
</comment>
<feature type="non-terminal residue" evidence="1">
    <location>
        <position position="65"/>
    </location>
</feature>
<proteinExistence type="predicted"/>
<keyword evidence="2" id="KW-1185">Reference proteome</keyword>
<dbReference type="EMBL" id="QDEB01089306">
    <property type="protein sequence ID" value="RZC33377.1"/>
    <property type="molecule type" value="Genomic_DNA"/>
</dbReference>
<organism evidence="1 2">
    <name type="scientific">Asbolus verrucosus</name>
    <name type="common">Desert ironclad beetle</name>
    <dbReference type="NCBI Taxonomy" id="1661398"/>
    <lineage>
        <taxon>Eukaryota</taxon>
        <taxon>Metazoa</taxon>
        <taxon>Ecdysozoa</taxon>
        <taxon>Arthropoda</taxon>
        <taxon>Hexapoda</taxon>
        <taxon>Insecta</taxon>
        <taxon>Pterygota</taxon>
        <taxon>Neoptera</taxon>
        <taxon>Endopterygota</taxon>
        <taxon>Coleoptera</taxon>
        <taxon>Polyphaga</taxon>
        <taxon>Cucujiformia</taxon>
        <taxon>Tenebrionidae</taxon>
        <taxon>Pimeliinae</taxon>
        <taxon>Asbolus</taxon>
    </lineage>
</organism>
<accession>A0A482VLI7</accession>
<dbReference type="Proteomes" id="UP000292052">
    <property type="component" value="Unassembled WGS sequence"/>
</dbReference>
<feature type="non-terminal residue" evidence="1">
    <location>
        <position position="1"/>
    </location>
</feature>
<dbReference type="OrthoDB" id="2155538at2759"/>
<evidence type="ECO:0000313" key="2">
    <source>
        <dbReference type="Proteomes" id="UP000292052"/>
    </source>
</evidence>